<dbReference type="OrthoDB" id="5918422at2759"/>
<dbReference type="PRINTS" id="PR00620">
    <property type="entry name" value="HISTONEH2A"/>
</dbReference>
<dbReference type="GO" id="GO:0005634">
    <property type="term" value="C:nucleus"/>
    <property type="evidence" value="ECO:0007669"/>
    <property type="project" value="UniProtKB-SubCell"/>
</dbReference>
<dbReference type="STRING" id="6336.A0A0V0SIK3"/>
<evidence type="ECO:0000256" key="1">
    <source>
        <dbReference type="ARBA" id="ARBA00022499"/>
    </source>
</evidence>
<dbReference type="PANTHER" id="PTHR23430">
    <property type="entry name" value="HISTONE H2A"/>
    <property type="match status" value="1"/>
</dbReference>
<feature type="domain" description="Core Histone H2A/H2B/H3" evidence="4">
    <location>
        <begin position="104"/>
        <end position="162"/>
    </location>
</feature>
<comment type="subcellular location">
    <subcellularLocation>
        <location evidence="2">Nucleus</location>
    </subcellularLocation>
</comment>
<dbReference type="EMBL" id="JYDL01000007">
    <property type="protein sequence ID" value="KRX26526.1"/>
    <property type="molecule type" value="Genomic_DNA"/>
</dbReference>
<reference evidence="5 6" key="1">
    <citation type="submission" date="2015-01" db="EMBL/GenBank/DDBJ databases">
        <title>Evolution of Trichinella species and genotypes.</title>
        <authorList>
            <person name="Korhonen P.K."/>
            <person name="Edoardo P."/>
            <person name="Giuseppe L.R."/>
            <person name="Gasser R.B."/>
        </authorList>
    </citation>
    <scope>NUCLEOTIDE SEQUENCE [LARGE SCALE GENOMIC DNA]</scope>
    <source>
        <strain evidence="5">ISS37</strain>
    </source>
</reference>
<keyword evidence="3" id="KW-0812">Transmembrane</keyword>
<accession>A0A0V0SIK3</accession>
<evidence type="ECO:0000256" key="3">
    <source>
        <dbReference type="SAM" id="Phobius"/>
    </source>
</evidence>
<evidence type="ECO:0000256" key="2">
    <source>
        <dbReference type="RuleBase" id="RU003767"/>
    </source>
</evidence>
<comment type="similarity">
    <text evidence="2">Belongs to the histone H2A family.</text>
</comment>
<dbReference type="InterPro" id="IPR007125">
    <property type="entry name" value="H2A/H2B/H3"/>
</dbReference>
<evidence type="ECO:0000313" key="6">
    <source>
        <dbReference type="Proteomes" id="UP000054630"/>
    </source>
</evidence>
<name>A0A0V0SIK3_9BILA</name>
<keyword evidence="2" id="KW-0539">Nucleus</keyword>
<keyword evidence="3" id="KW-0472">Membrane</keyword>
<gene>
    <name evidence="5" type="ORF">T07_3654</name>
</gene>
<keyword evidence="2" id="KW-0238">DNA-binding</keyword>
<keyword evidence="6" id="KW-1185">Reference proteome</keyword>
<dbReference type="AlphaFoldDB" id="A0A0V0SIK3"/>
<dbReference type="SMART" id="SM00414">
    <property type="entry name" value="H2A"/>
    <property type="match status" value="1"/>
</dbReference>
<evidence type="ECO:0000313" key="5">
    <source>
        <dbReference type="EMBL" id="KRX26526.1"/>
    </source>
</evidence>
<dbReference type="GO" id="GO:0030527">
    <property type="term" value="F:structural constituent of chromatin"/>
    <property type="evidence" value="ECO:0007669"/>
    <property type="project" value="InterPro"/>
</dbReference>
<dbReference type="GO" id="GO:0000786">
    <property type="term" value="C:nucleosome"/>
    <property type="evidence" value="ECO:0007669"/>
    <property type="project" value="UniProtKB-KW"/>
</dbReference>
<comment type="subunit">
    <text evidence="2">The nucleosome is a histone octamer containing two molecules each of H2A, H2B, H3 and H4 assembled in one H3-H4 heterotetramer and two H2A-H2B heterodimers. The octamer wraps approximately 147 bp of DNA.</text>
</comment>
<keyword evidence="2" id="KW-0158">Chromosome</keyword>
<dbReference type="InterPro" id="IPR002119">
    <property type="entry name" value="Histone_H2A"/>
</dbReference>
<dbReference type="GO" id="GO:0003677">
    <property type="term" value="F:DNA binding"/>
    <property type="evidence" value="ECO:0007669"/>
    <property type="project" value="UniProtKB-KW"/>
</dbReference>
<dbReference type="GO" id="GO:0046982">
    <property type="term" value="F:protein heterodimerization activity"/>
    <property type="evidence" value="ECO:0007669"/>
    <property type="project" value="InterPro"/>
</dbReference>
<keyword evidence="3" id="KW-1133">Transmembrane helix</keyword>
<dbReference type="SUPFAM" id="SSF47113">
    <property type="entry name" value="Histone-fold"/>
    <property type="match status" value="1"/>
</dbReference>
<keyword evidence="2" id="KW-0544">Nucleosome core</keyword>
<dbReference type="Pfam" id="PF00125">
    <property type="entry name" value="Histone"/>
    <property type="match status" value="1"/>
</dbReference>
<proteinExistence type="inferred from homology"/>
<sequence>MNQYLQYTVTSFLSLKEYCWFVNSSSKRSNRCRVCRRKIDDVVYLESINSEYGENSSSVFRRKFPERVRAEVDPEMIPHTNEFHNPASEIESNEDGDFIIPYEIIQDVVQDRFPELSVSAGAAVYLSAVLEYLLAELVDISGTAAKKLKRSRIDPWAMAAALSTDEELRLLFESKYFEESTAEKTVYIAHGEIEGTWLVYVFVSIVLLFSVSSLNFIKLLYFLDDVSSTSSSNVSCKQSKVIRKCILLVYD</sequence>
<feature type="transmembrane region" description="Helical" evidence="3">
    <location>
        <begin position="197"/>
        <end position="217"/>
    </location>
</feature>
<comment type="caution">
    <text evidence="5">The sequence shown here is derived from an EMBL/GenBank/DDBJ whole genome shotgun (WGS) entry which is preliminary data.</text>
</comment>
<evidence type="ECO:0000259" key="4">
    <source>
        <dbReference type="Pfam" id="PF00125"/>
    </source>
</evidence>
<dbReference type="InterPro" id="IPR009072">
    <property type="entry name" value="Histone-fold"/>
</dbReference>
<dbReference type="Proteomes" id="UP000054630">
    <property type="component" value="Unassembled WGS sequence"/>
</dbReference>
<keyword evidence="1" id="KW-1017">Isopeptide bond</keyword>
<protein>
    <recommendedName>
        <fullName evidence="2">Histone H2A</fullName>
    </recommendedName>
</protein>
<dbReference type="Gene3D" id="1.10.20.10">
    <property type="entry name" value="Histone, subunit A"/>
    <property type="match status" value="1"/>
</dbReference>
<organism evidence="5 6">
    <name type="scientific">Trichinella nelsoni</name>
    <dbReference type="NCBI Taxonomy" id="6336"/>
    <lineage>
        <taxon>Eukaryota</taxon>
        <taxon>Metazoa</taxon>
        <taxon>Ecdysozoa</taxon>
        <taxon>Nematoda</taxon>
        <taxon>Enoplea</taxon>
        <taxon>Dorylaimia</taxon>
        <taxon>Trichinellida</taxon>
        <taxon>Trichinellidae</taxon>
        <taxon>Trichinella</taxon>
    </lineage>
</organism>